<keyword evidence="11 15" id="KW-0067">ATP-binding</keyword>
<dbReference type="Pfam" id="PF01687">
    <property type="entry name" value="Flavokinase"/>
    <property type="match status" value="1"/>
</dbReference>
<dbReference type="NCBIfam" id="TIGR00083">
    <property type="entry name" value="ribF"/>
    <property type="match status" value="1"/>
</dbReference>
<evidence type="ECO:0000313" key="18">
    <source>
        <dbReference type="Proteomes" id="UP001304300"/>
    </source>
</evidence>
<dbReference type="SMART" id="SM00904">
    <property type="entry name" value="Flavokinase"/>
    <property type="match status" value="1"/>
</dbReference>
<protein>
    <recommendedName>
        <fullName evidence="15">Riboflavin biosynthesis protein</fullName>
    </recommendedName>
    <domain>
        <recommendedName>
            <fullName evidence="15">Riboflavin kinase</fullName>
            <ecNumber evidence="15">2.7.1.26</ecNumber>
        </recommendedName>
        <alternativeName>
            <fullName evidence="15">Flavokinase</fullName>
        </alternativeName>
    </domain>
    <domain>
        <recommendedName>
            <fullName evidence="15">FMN adenylyltransferase</fullName>
            <ecNumber evidence="15">2.7.7.2</ecNumber>
        </recommendedName>
        <alternativeName>
            <fullName evidence="15">FAD pyrophosphorylase</fullName>
        </alternativeName>
        <alternativeName>
            <fullName evidence="15">FAD synthase</fullName>
        </alternativeName>
    </domain>
</protein>
<accession>A0AAQ3QTJ6</accession>
<dbReference type="Pfam" id="PF06574">
    <property type="entry name" value="FAD_syn"/>
    <property type="match status" value="1"/>
</dbReference>
<evidence type="ECO:0000256" key="15">
    <source>
        <dbReference type="PIRNR" id="PIRNR004491"/>
    </source>
</evidence>
<feature type="domain" description="Riboflavin kinase" evidence="16">
    <location>
        <begin position="187"/>
        <end position="317"/>
    </location>
</feature>
<comment type="catalytic activity">
    <reaction evidence="14 15">
        <text>FMN + ATP + H(+) = FAD + diphosphate</text>
        <dbReference type="Rhea" id="RHEA:17237"/>
        <dbReference type="ChEBI" id="CHEBI:15378"/>
        <dbReference type="ChEBI" id="CHEBI:30616"/>
        <dbReference type="ChEBI" id="CHEBI:33019"/>
        <dbReference type="ChEBI" id="CHEBI:57692"/>
        <dbReference type="ChEBI" id="CHEBI:58210"/>
        <dbReference type="EC" id="2.7.7.2"/>
    </reaction>
</comment>
<keyword evidence="12" id="KW-0511">Multifunctional enzyme</keyword>
<gene>
    <name evidence="17" type="primary">ribF</name>
    <name evidence="17" type="ORF">RZN69_12660</name>
</gene>
<dbReference type="GO" id="GO:0009398">
    <property type="term" value="P:FMN biosynthetic process"/>
    <property type="evidence" value="ECO:0007669"/>
    <property type="project" value="UniProtKB-UniRule"/>
</dbReference>
<comment type="similarity">
    <text evidence="15">Belongs to the ribF family.</text>
</comment>
<keyword evidence="18" id="KW-1185">Reference proteome</keyword>
<evidence type="ECO:0000256" key="11">
    <source>
        <dbReference type="ARBA" id="ARBA00022840"/>
    </source>
</evidence>
<evidence type="ECO:0000313" key="17">
    <source>
        <dbReference type="EMBL" id="WOO39468.1"/>
    </source>
</evidence>
<dbReference type="EC" id="2.7.7.2" evidence="15"/>
<dbReference type="FunFam" id="3.40.50.620:FF:000021">
    <property type="entry name" value="Riboflavin biosynthesis protein"/>
    <property type="match status" value="1"/>
</dbReference>
<keyword evidence="5 15" id="KW-0288">FMN</keyword>
<evidence type="ECO:0000256" key="13">
    <source>
        <dbReference type="ARBA" id="ARBA00047880"/>
    </source>
</evidence>
<evidence type="ECO:0000256" key="3">
    <source>
        <dbReference type="ARBA" id="ARBA00005201"/>
    </source>
</evidence>
<dbReference type="Gene3D" id="2.40.30.30">
    <property type="entry name" value="Riboflavin kinase-like"/>
    <property type="match status" value="1"/>
</dbReference>
<comment type="pathway">
    <text evidence="3 15">Cofactor biosynthesis; FMN biosynthesis; FMN from riboflavin (ATP route): step 1/1.</text>
</comment>
<dbReference type="PANTHER" id="PTHR22749">
    <property type="entry name" value="RIBOFLAVIN KINASE/FMN ADENYLYLTRANSFERASE"/>
    <property type="match status" value="1"/>
</dbReference>
<dbReference type="InterPro" id="IPR023465">
    <property type="entry name" value="Riboflavin_kinase_dom_sf"/>
</dbReference>
<dbReference type="SUPFAM" id="SSF82114">
    <property type="entry name" value="Riboflavin kinase-like"/>
    <property type="match status" value="1"/>
</dbReference>
<dbReference type="KEGG" id="puo:RZN69_12660"/>
<evidence type="ECO:0000256" key="12">
    <source>
        <dbReference type="ARBA" id="ARBA00023268"/>
    </source>
</evidence>
<evidence type="ECO:0000256" key="2">
    <source>
        <dbReference type="ARBA" id="ARBA00004726"/>
    </source>
</evidence>
<evidence type="ECO:0000256" key="7">
    <source>
        <dbReference type="ARBA" id="ARBA00022695"/>
    </source>
</evidence>
<dbReference type="GO" id="GO:0009231">
    <property type="term" value="P:riboflavin biosynthetic process"/>
    <property type="evidence" value="ECO:0007669"/>
    <property type="project" value="InterPro"/>
</dbReference>
<comment type="function">
    <text evidence="1">Catalyzes the phosphorylation of riboflavin to FMN followed by the adenylation of FMN to FAD.</text>
</comment>
<dbReference type="EMBL" id="CP136920">
    <property type="protein sequence ID" value="WOO39468.1"/>
    <property type="molecule type" value="Genomic_DNA"/>
</dbReference>
<dbReference type="CDD" id="cd02064">
    <property type="entry name" value="FAD_synthetase_N"/>
    <property type="match status" value="1"/>
</dbReference>
<dbReference type="Gene3D" id="3.40.50.620">
    <property type="entry name" value="HUPs"/>
    <property type="match status" value="1"/>
</dbReference>
<evidence type="ECO:0000256" key="10">
    <source>
        <dbReference type="ARBA" id="ARBA00022827"/>
    </source>
</evidence>
<dbReference type="PANTHER" id="PTHR22749:SF6">
    <property type="entry name" value="RIBOFLAVIN KINASE"/>
    <property type="match status" value="1"/>
</dbReference>
<keyword evidence="4 15" id="KW-0285">Flavoprotein</keyword>
<dbReference type="SUPFAM" id="SSF52374">
    <property type="entry name" value="Nucleotidylyl transferase"/>
    <property type="match status" value="1"/>
</dbReference>
<organism evidence="17 18">
    <name type="scientific">Rubellicoccus peritrichatus</name>
    <dbReference type="NCBI Taxonomy" id="3080537"/>
    <lineage>
        <taxon>Bacteria</taxon>
        <taxon>Pseudomonadati</taxon>
        <taxon>Verrucomicrobiota</taxon>
        <taxon>Opitutia</taxon>
        <taxon>Puniceicoccales</taxon>
        <taxon>Cerasicoccaceae</taxon>
        <taxon>Rubellicoccus</taxon>
    </lineage>
</organism>
<dbReference type="RefSeq" id="WP_317831376.1">
    <property type="nucleotide sequence ID" value="NZ_CP136920.1"/>
</dbReference>
<dbReference type="Proteomes" id="UP001304300">
    <property type="component" value="Chromosome"/>
</dbReference>
<dbReference type="GO" id="GO:0003919">
    <property type="term" value="F:FMN adenylyltransferase activity"/>
    <property type="evidence" value="ECO:0007669"/>
    <property type="project" value="UniProtKB-UniRule"/>
</dbReference>
<evidence type="ECO:0000259" key="16">
    <source>
        <dbReference type="SMART" id="SM00904"/>
    </source>
</evidence>
<dbReference type="InterPro" id="IPR002606">
    <property type="entry name" value="Riboflavin_kinase_bac"/>
</dbReference>
<sequence>MLKIPATVDSLLEADLPKRPVHLAIGVFDGVHLGHQAVIEAAIQSAKRSDGISAVLTFDPHPSHLFRPNDPTRLLMPKSAKEGFLHKLGVDLVIFQTFDANFASIEAEDFPGYLQKCLPTLCAVYVGENFRFGKARRGDVDLLIQASRECGIDVISVQRIRENGEPISSTRIREELSSGKIERVNALLGHRYSSSGKIQAGRKLGRTIGFPTVNLPWQPELAPCYGVYCVKARLKGKDSANWHTGVANYGVRPTVERGDSVMPLLEVHLLDEVSWQPDDEITVIWEKFIRSEQKFAGIDDLKTQISKDRQFAQDFFT</sequence>
<dbReference type="AlphaFoldDB" id="A0AAQ3QTJ6"/>
<dbReference type="PIRSF" id="PIRSF004491">
    <property type="entry name" value="FAD_Synth"/>
    <property type="match status" value="1"/>
</dbReference>
<dbReference type="InterPro" id="IPR015864">
    <property type="entry name" value="FAD_synthase"/>
</dbReference>
<proteinExistence type="inferred from homology"/>
<dbReference type="InterPro" id="IPR023468">
    <property type="entry name" value="Riboflavin_kinase"/>
</dbReference>
<dbReference type="InterPro" id="IPR014729">
    <property type="entry name" value="Rossmann-like_a/b/a_fold"/>
</dbReference>
<keyword evidence="7 15" id="KW-0548">Nucleotidyltransferase</keyword>
<dbReference type="InterPro" id="IPR015865">
    <property type="entry name" value="Riboflavin_kinase_bac/euk"/>
</dbReference>
<dbReference type="GO" id="GO:0005524">
    <property type="term" value="F:ATP binding"/>
    <property type="evidence" value="ECO:0007669"/>
    <property type="project" value="UniProtKB-UniRule"/>
</dbReference>
<keyword evidence="9 15" id="KW-0418">Kinase</keyword>
<keyword evidence="10 15" id="KW-0274">FAD</keyword>
<evidence type="ECO:0000256" key="8">
    <source>
        <dbReference type="ARBA" id="ARBA00022741"/>
    </source>
</evidence>
<evidence type="ECO:0000256" key="9">
    <source>
        <dbReference type="ARBA" id="ARBA00022777"/>
    </source>
</evidence>
<evidence type="ECO:0000256" key="1">
    <source>
        <dbReference type="ARBA" id="ARBA00002121"/>
    </source>
</evidence>
<reference evidence="17 18" key="1">
    <citation type="submission" date="2023-10" db="EMBL/GenBank/DDBJ databases">
        <title>Rubellicoccus peritrichatus gen. nov., sp. nov., isolated from an algae of coral reef tank.</title>
        <authorList>
            <person name="Luo J."/>
        </authorList>
    </citation>
    <scope>NUCLEOTIDE SEQUENCE [LARGE SCALE GENOMIC DNA]</scope>
    <source>
        <strain evidence="17 18">CR14</strain>
    </source>
</reference>
<evidence type="ECO:0000256" key="14">
    <source>
        <dbReference type="ARBA" id="ARBA00049494"/>
    </source>
</evidence>
<keyword evidence="8 15" id="KW-0547">Nucleotide-binding</keyword>
<name>A0AAQ3QTJ6_9BACT</name>
<dbReference type="EC" id="2.7.1.26" evidence="15"/>
<dbReference type="GO" id="GO:0006747">
    <property type="term" value="P:FAD biosynthetic process"/>
    <property type="evidence" value="ECO:0007669"/>
    <property type="project" value="UniProtKB-UniRule"/>
</dbReference>
<comment type="pathway">
    <text evidence="2 15">Cofactor biosynthesis; FAD biosynthesis; FAD from FMN: step 1/1.</text>
</comment>
<dbReference type="GO" id="GO:0008531">
    <property type="term" value="F:riboflavin kinase activity"/>
    <property type="evidence" value="ECO:0007669"/>
    <property type="project" value="UniProtKB-UniRule"/>
</dbReference>
<comment type="catalytic activity">
    <reaction evidence="13 15">
        <text>riboflavin + ATP = FMN + ADP + H(+)</text>
        <dbReference type="Rhea" id="RHEA:14357"/>
        <dbReference type="ChEBI" id="CHEBI:15378"/>
        <dbReference type="ChEBI" id="CHEBI:30616"/>
        <dbReference type="ChEBI" id="CHEBI:57986"/>
        <dbReference type="ChEBI" id="CHEBI:58210"/>
        <dbReference type="ChEBI" id="CHEBI:456216"/>
        <dbReference type="EC" id="2.7.1.26"/>
    </reaction>
</comment>
<evidence type="ECO:0000256" key="6">
    <source>
        <dbReference type="ARBA" id="ARBA00022679"/>
    </source>
</evidence>
<evidence type="ECO:0000256" key="5">
    <source>
        <dbReference type="ARBA" id="ARBA00022643"/>
    </source>
</evidence>
<evidence type="ECO:0000256" key="4">
    <source>
        <dbReference type="ARBA" id="ARBA00022630"/>
    </source>
</evidence>
<keyword evidence="6 15" id="KW-0808">Transferase</keyword>